<sequence>MEYHSRHYIVTHPADDRKTEKRECKDKLPINNKNRKFLGIITHFHTKYINRLYTSSESFINKFVHRLL</sequence>
<gene>
    <name evidence="1" type="ORF">BatF92_47200</name>
</gene>
<reference evidence="1 2" key="1">
    <citation type="submission" date="2020-02" db="EMBL/GenBank/DDBJ databases">
        <title>Whole-genome sequencing and comparative analysis of the genomes of Bacteroides thetaiotaomicron and Escherichia coli isolated from a healthy resident in Vietnam.</title>
        <authorList>
            <person name="Mohsin M."/>
            <person name="Tanaka K."/>
            <person name="Kawahara R."/>
            <person name="Kondo S."/>
            <person name="Noguchi H."/>
            <person name="Motooka D."/>
            <person name="Nakamura S."/>
            <person name="Khong D.T."/>
            <person name="Nguyen T.N."/>
            <person name="Tran H.T."/>
            <person name="Yamamoto Y."/>
        </authorList>
    </citation>
    <scope>NUCLEOTIDE SEQUENCE [LARGE SCALE GENOMIC DNA]</scope>
    <source>
        <strain evidence="1 2">F9-2</strain>
    </source>
</reference>
<dbReference type="AlphaFoldDB" id="A0A679HW31"/>
<dbReference type="Proteomes" id="UP000500882">
    <property type="component" value="Chromosome"/>
</dbReference>
<protein>
    <submittedName>
        <fullName evidence="1">Uncharacterized protein</fullName>
    </submittedName>
</protein>
<evidence type="ECO:0000313" key="2">
    <source>
        <dbReference type="Proteomes" id="UP000500882"/>
    </source>
</evidence>
<accession>A0A679HW31</accession>
<organism evidence="1 2">
    <name type="scientific">Bacteroides thetaiotaomicron</name>
    <dbReference type="NCBI Taxonomy" id="818"/>
    <lineage>
        <taxon>Bacteria</taxon>
        <taxon>Pseudomonadati</taxon>
        <taxon>Bacteroidota</taxon>
        <taxon>Bacteroidia</taxon>
        <taxon>Bacteroidales</taxon>
        <taxon>Bacteroidaceae</taxon>
        <taxon>Bacteroides</taxon>
    </lineage>
</organism>
<proteinExistence type="predicted"/>
<name>A0A679HW31_BACT4</name>
<evidence type="ECO:0000313" key="1">
    <source>
        <dbReference type="EMBL" id="BCA52778.1"/>
    </source>
</evidence>
<dbReference type="EMBL" id="AP022660">
    <property type="protein sequence ID" value="BCA52778.1"/>
    <property type="molecule type" value="Genomic_DNA"/>
</dbReference>